<gene>
    <name evidence="1" type="ORF">J8A68_001914</name>
</gene>
<comment type="caution">
    <text evidence="1">The sequence shown here is derived from an EMBL/GenBank/DDBJ whole genome shotgun (WGS) entry which is preliminary data.</text>
</comment>
<protein>
    <recommendedName>
        <fullName evidence="3">Protein MSS2, mitochondrial</fullName>
    </recommendedName>
</protein>
<dbReference type="GeneID" id="73468715"/>
<reference evidence="1 2" key="1">
    <citation type="journal article" date="2021" name="DNA Res.">
        <title>Genome analysis of Candida subhashii reveals its hybrid nature and dual mitochondrial genome conformations.</title>
        <authorList>
            <person name="Mixao V."/>
            <person name="Hegedusova E."/>
            <person name="Saus E."/>
            <person name="Pryszcz L.P."/>
            <person name="Cillingova A."/>
            <person name="Nosek J."/>
            <person name="Gabaldon T."/>
        </authorList>
    </citation>
    <scope>NUCLEOTIDE SEQUENCE [LARGE SCALE GENOMIC DNA]</scope>
    <source>
        <strain evidence="1 2">CBS 10753</strain>
    </source>
</reference>
<keyword evidence="2" id="KW-1185">Reference proteome</keyword>
<accession>A0A8J5QSR9</accession>
<evidence type="ECO:0008006" key="3">
    <source>
        <dbReference type="Google" id="ProtNLM"/>
    </source>
</evidence>
<dbReference type="Proteomes" id="UP000694255">
    <property type="component" value="Unassembled WGS sequence"/>
</dbReference>
<name>A0A8J5QSR9_9ASCO</name>
<evidence type="ECO:0000313" key="1">
    <source>
        <dbReference type="EMBL" id="KAG7664552.1"/>
    </source>
</evidence>
<proteinExistence type="predicted"/>
<dbReference type="AlphaFoldDB" id="A0A8J5QSR9"/>
<organism evidence="1 2">
    <name type="scientific">[Candida] subhashii</name>
    <dbReference type="NCBI Taxonomy" id="561895"/>
    <lineage>
        <taxon>Eukaryota</taxon>
        <taxon>Fungi</taxon>
        <taxon>Dikarya</taxon>
        <taxon>Ascomycota</taxon>
        <taxon>Saccharomycotina</taxon>
        <taxon>Pichiomycetes</taxon>
        <taxon>Debaryomycetaceae</taxon>
        <taxon>Spathaspora</taxon>
    </lineage>
</organism>
<dbReference type="EMBL" id="JAGSYN010000073">
    <property type="protein sequence ID" value="KAG7664552.1"/>
    <property type="molecule type" value="Genomic_DNA"/>
</dbReference>
<sequence length="385" mass="44684">MIRPIVRRSIRLYSTATNSSSVEVPSDITSRPSLLSILPSKRTINRILFDNDARLPYKKMMPVLSTIYDNLDTPSEIKFPKYVKPSDLMTFKSVLGSIRVMTHSMNRNLVRLENELVEQAAELGDNDAITILAFETVRKKVKGQEVTKEDYQYANDLIKQLTDLKHPLVFKMGGDLAFEMNVHEKAKEYWLDFIKLQPDTIMASHVYCNLGMYYFSYGEHPDLKQAKLYFEKSIRFGEIDKYTIKAHYYLGQLYAEVDPRVSKYHWEVSASQGLKESFQSLGFLEMNIFENFEKALEWFKLGVEASNDVACLIGQFDVYFKMKKYQQGFDILDKLETLQEQFNKAKLRGDIPDDMKSVMELNKSLLETFFNTRTDDIKLLTSRLG</sequence>
<evidence type="ECO:0000313" key="2">
    <source>
        <dbReference type="Proteomes" id="UP000694255"/>
    </source>
</evidence>
<dbReference type="OrthoDB" id="1658288at2759"/>
<dbReference type="RefSeq" id="XP_049264784.1">
    <property type="nucleotide sequence ID" value="XM_049405608.1"/>
</dbReference>